<evidence type="ECO:0000313" key="3">
    <source>
        <dbReference type="Proteomes" id="UP000254425"/>
    </source>
</evidence>
<evidence type="ECO:0000259" key="1">
    <source>
        <dbReference type="PROSITE" id="PS51186"/>
    </source>
</evidence>
<dbReference type="Proteomes" id="UP000254425">
    <property type="component" value="Chromosome"/>
</dbReference>
<accession>A0A345XYX3</accession>
<dbReference type="Gene3D" id="3.40.630.30">
    <property type="match status" value="1"/>
</dbReference>
<dbReference type="EMBL" id="CP031320">
    <property type="protein sequence ID" value="AXK36839.1"/>
    <property type="molecule type" value="Genomic_DNA"/>
</dbReference>
<evidence type="ECO:0000313" key="2">
    <source>
        <dbReference type="EMBL" id="AXK36839.1"/>
    </source>
</evidence>
<dbReference type="GO" id="GO:0016747">
    <property type="term" value="F:acyltransferase activity, transferring groups other than amino-acyl groups"/>
    <property type="evidence" value="ECO:0007669"/>
    <property type="project" value="InterPro"/>
</dbReference>
<proteinExistence type="predicted"/>
<protein>
    <submittedName>
        <fullName evidence="2">N-acetyltransferase</fullName>
    </submittedName>
</protein>
<sequence>MDSDAVRAMFDAQMRRGVREGPGVRVEHDPYGVVRQIGTDGGWSGVIWSGLDADTADAAIAAQVRYFTEAARTGAAPSEFEWKVYSHDAPADLGQRLLAAGFTPEPEETLLVAPVRELPSAVGLPDGVRLRPVTDEAGVELMAAVHDRAFGAGRLRLRTELLAQLAAAPDTLAAVVAMAGDVPVCAARMDLLPGTEFAGLWGGGTVPEWRGRGIYKALIAYRARIAAERGYRYLQVDASSQSSPILRRLGFVALSTTTPYVYVVPAPDARTPEARAPEGGGGGRA</sequence>
<dbReference type="PROSITE" id="PS51186">
    <property type="entry name" value="GNAT"/>
    <property type="match status" value="1"/>
</dbReference>
<dbReference type="KEGG" id="sarm:DVA86_34180"/>
<keyword evidence="3" id="KW-1185">Reference proteome</keyword>
<dbReference type="CDD" id="cd04301">
    <property type="entry name" value="NAT_SF"/>
    <property type="match status" value="1"/>
</dbReference>
<keyword evidence="2" id="KW-0808">Transferase</keyword>
<dbReference type="InterPro" id="IPR000182">
    <property type="entry name" value="GNAT_dom"/>
</dbReference>
<name>A0A345XYX3_9ACTN</name>
<feature type="domain" description="N-acetyltransferase" evidence="1">
    <location>
        <begin position="128"/>
        <end position="267"/>
    </location>
</feature>
<dbReference type="Pfam" id="PF00583">
    <property type="entry name" value="Acetyltransf_1"/>
    <property type="match status" value="1"/>
</dbReference>
<dbReference type="RefSeq" id="WP_208884037.1">
    <property type="nucleotide sequence ID" value="NZ_CP031320.1"/>
</dbReference>
<gene>
    <name evidence="2" type="ORF">DVA86_34180</name>
</gene>
<dbReference type="SUPFAM" id="SSF55729">
    <property type="entry name" value="Acyl-CoA N-acyltransferases (Nat)"/>
    <property type="match status" value="1"/>
</dbReference>
<dbReference type="AlphaFoldDB" id="A0A345XYX3"/>
<organism evidence="2 3">
    <name type="scientific">Streptomyces armeniacus</name>
    <dbReference type="NCBI Taxonomy" id="83291"/>
    <lineage>
        <taxon>Bacteria</taxon>
        <taxon>Bacillati</taxon>
        <taxon>Actinomycetota</taxon>
        <taxon>Actinomycetes</taxon>
        <taxon>Kitasatosporales</taxon>
        <taxon>Streptomycetaceae</taxon>
        <taxon>Streptomyces</taxon>
    </lineage>
</organism>
<reference evidence="2 3" key="1">
    <citation type="submission" date="2018-07" db="EMBL/GenBank/DDBJ databases">
        <title>Draft genome of the type strain Streptomyces armeniacus ATCC 15676.</title>
        <authorList>
            <person name="Labana P."/>
            <person name="Gosse J.T."/>
            <person name="Boddy C.N."/>
        </authorList>
    </citation>
    <scope>NUCLEOTIDE SEQUENCE [LARGE SCALE GENOMIC DNA]</scope>
    <source>
        <strain evidence="2 3">ATCC 15676</strain>
    </source>
</reference>
<dbReference type="InterPro" id="IPR016181">
    <property type="entry name" value="Acyl_CoA_acyltransferase"/>
</dbReference>